<keyword evidence="2" id="KW-0732">Signal</keyword>
<feature type="region of interest" description="Disordered" evidence="1">
    <location>
        <begin position="30"/>
        <end position="82"/>
    </location>
</feature>
<accession>A0A830HF11</accession>
<gene>
    <name evidence="3" type="ORF">PPROV_000406400</name>
</gene>
<dbReference type="AlphaFoldDB" id="A0A830HF11"/>
<feature type="compositionally biased region" description="Basic residues" evidence="1">
    <location>
        <begin position="30"/>
        <end position="42"/>
    </location>
</feature>
<reference evidence="3" key="1">
    <citation type="submission" date="2020-10" db="EMBL/GenBank/DDBJ databases">
        <title>Unveiling of a novel bifunctional photoreceptor, Dualchrome1, isolated from a cosmopolitan green alga.</title>
        <authorList>
            <person name="Suzuki S."/>
            <person name="Kawachi M."/>
        </authorList>
    </citation>
    <scope>NUCLEOTIDE SEQUENCE</scope>
    <source>
        <strain evidence="3">NIES 2893</strain>
    </source>
</reference>
<evidence type="ECO:0000256" key="2">
    <source>
        <dbReference type="SAM" id="SignalP"/>
    </source>
</evidence>
<keyword evidence="4" id="KW-1185">Reference proteome</keyword>
<sequence>MLLLLSSSSSWSSRVVRAVPVRTKQQRWTTHTHAHAHMHTHAQQKQNQKQNRRCKGQHTTTTRIHCSPTPTPTPEEKDKDNDYYEGFIKAPLDGSDLQERDNLTPSLKLMGQSAVVIAVLFLGFLISNDLI</sequence>
<dbReference type="EMBL" id="BNJQ01000010">
    <property type="protein sequence ID" value="GHP05312.1"/>
    <property type="molecule type" value="Genomic_DNA"/>
</dbReference>
<dbReference type="Proteomes" id="UP000660262">
    <property type="component" value="Unassembled WGS sequence"/>
</dbReference>
<organism evidence="3 4">
    <name type="scientific">Pycnococcus provasolii</name>
    <dbReference type="NCBI Taxonomy" id="41880"/>
    <lineage>
        <taxon>Eukaryota</taxon>
        <taxon>Viridiplantae</taxon>
        <taxon>Chlorophyta</taxon>
        <taxon>Pseudoscourfieldiophyceae</taxon>
        <taxon>Pseudoscourfieldiales</taxon>
        <taxon>Pycnococcaceae</taxon>
        <taxon>Pycnococcus</taxon>
    </lineage>
</organism>
<feature type="chain" id="PRO_5032895271" evidence="2">
    <location>
        <begin position="19"/>
        <end position="131"/>
    </location>
</feature>
<evidence type="ECO:0000313" key="4">
    <source>
        <dbReference type="Proteomes" id="UP000660262"/>
    </source>
</evidence>
<protein>
    <submittedName>
        <fullName evidence="3">Uncharacterized protein</fullName>
    </submittedName>
</protein>
<feature type="signal peptide" evidence="2">
    <location>
        <begin position="1"/>
        <end position="18"/>
    </location>
</feature>
<name>A0A830HF11_9CHLO</name>
<evidence type="ECO:0000256" key="1">
    <source>
        <dbReference type="SAM" id="MobiDB-lite"/>
    </source>
</evidence>
<comment type="caution">
    <text evidence="3">The sequence shown here is derived from an EMBL/GenBank/DDBJ whole genome shotgun (WGS) entry which is preliminary data.</text>
</comment>
<evidence type="ECO:0000313" key="3">
    <source>
        <dbReference type="EMBL" id="GHP05312.1"/>
    </source>
</evidence>
<proteinExistence type="predicted"/>